<gene>
    <name evidence="1" type="ORF">BKA00_006252</name>
</gene>
<evidence type="ECO:0000313" key="2">
    <source>
        <dbReference type="Proteomes" id="UP000546324"/>
    </source>
</evidence>
<reference evidence="1 2" key="1">
    <citation type="submission" date="2020-08" db="EMBL/GenBank/DDBJ databases">
        <title>Sequencing the genomes of 1000 actinobacteria strains.</title>
        <authorList>
            <person name="Klenk H.-P."/>
        </authorList>
    </citation>
    <scope>NUCLEOTIDE SEQUENCE [LARGE SCALE GENOMIC DNA]</scope>
    <source>
        <strain evidence="1 2">DSM 43675</strain>
    </source>
</reference>
<proteinExistence type="predicted"/>
<organism evidence="1 2">
    <name type="scientific">Actinomadura coerulea</name>
    <dbReference type="NCBI Taxonomy" id="46159"/>
    <lineage>
        <taxon>Bacteria</taxon>
        <taxon>Bacillati</taxon>
        <taxon>Actinomycetota</taxon>
        <taxon>Actinomycetes</taxon>
        <taxon>Streptosporangiales</taxon>
        <taxon>Thermomonosporaceae</taxon>
        <taxon>Actinomadura</taxon>
    </lineage>
</organism>
<dbReference type="Proteomes" id="UP000546324">
    <property type="component" value="Unassembled WGS sequence"/>
</dbReference>
<protein>
    <submittedName>
        <fullName evidence="1">Uncharacterized protein</fullName>
    </submittedName>
</protein>
<sequence length="46" mass="5077">MAKESPGRRAARTHFYELPKFIDKVCQASGVDEKAGKTLVRRSLAG</sequence>
<accession>A0A7X0G4N4</accession>
<dbReference type="EMBL" id="JACHMQ010000001">
    <property type="protein sequence ID" value="MBB6399338.1"/>
    <property type="molecule type" value="Genomic_DNA"/>
</dbReference>
<name>A0A7X0G4N4_9ACTN</name>
<comment type="caution">
    <text evidence="1">The sequence shown here is derived from an EMBL/GenBank/DDBJ whole genome shotgun (WGS) entry which is preliminary data.</text>
</comment>
<evidence type="ECO:0000313" key="1">
    <source>
        <dbReference type="EMBL" id="MBB6399338.1"/>
    </source>
</evidence>
<keyword evidence="2" id="KW-1185">Reference proteome</keyword>
<dbReference type="AlphaFoldDB" id="A0A7X0G4N4"/>